<gene>
    <name evidence="1" type="ORF">IE077_001074</name>
</gene>
<dbReference type="Gene3D" id="3.90.79.10">
    <property type="entry name" value="Nucleoside Triphosphate Pyrophosphohydrolase"/>
    <property type="match status" value="1"/>
</dbReference>
<reference evidence="1 2" key="1">
    <citation type="journal article" date="2020" name="bioRxiv">
        <title>Metabolic contributions of an alphaproteobacterial endosymbiont in the apicomplexan Cardiosporidium cionae.</title>
        <authorList>
            <person name="Hunter E.S."/>
            <person name="Paight C.J."/>
            <person name="Lane C.E."/>
        </authorList>
    </citation>
    <scope>NUCLEOTIDE SEQUENCE [LARGE SCALE GENOMIC DNA]</scope>
    <source>
        <strain evidence="1">ESH_2018</strain>
    </source>
</reference>
<keyword evidence="1" id="KW-0378">Hydrolase</keyword>
<dbReference type="GO" id="GO:0016787">
    <property type="term" value="F:hydrolase activity"/>
    <property type="evidence" value="ECO:0007669"/>
    <property type="project" value="UniProtKB-KW"/>
</dbReference>
<organism evidence="1 2">
    <name type="scientific">Cardiosporidium cionae</name>
    <dbReference type="NCBI Taxonomy" id="476202"/>
    <lineage>
        <taxon>Eukaryota</taxon>
        <taxon>Sar</taxon>
        <taxon>Alveolata</taxon>
        <taxon>Apicomplexa</taxon>
        <taxon>Aconoidasida</taxon>
        <taxon>Nephromycida</taxon>
        <taxon>Cardiosporidium</taxon>
    </lineage>
</organism>
<proteinExistence type="predicted"/>
<evidence type="ECO:0000313" key="2">
    <source>
        <dbReference type="Proteomes" id="UP000823046"/>
    </source>
</evidence>
<name>A0ABQ7JDK5_9APIC</name>
<evidence type="ECO:0000313" key="1">
    <source>
        <dbReference type="EMBL" id="KAF8822084.1"/>
    </source>
</evidence>
<dbReference type="SUPFAM" id="SSF55811">
    <property type="entry name" value="Nudix"/>
    <property type="match status" value="1"/>
</dbReference>
<protein>
    <submittedName>
        <fullName evidence="1">Hydrolase, NUDIX family protein</fullName>
    </submittedName>
</protein>
<comment type="caution">
    <text evidence="1">The sequence shown here is derived from an EMBL/GenBank/DDBJ whole genome shotgun (WGS) entry which is preliminary data.</text>
</comment>
<dbReference type="InterPro" id="IPR015797">
    <property type="entry name" value="NUDIX_hydrolase-like_dom_sf"/>
</dbReference>
<dbReference type="Proteomes" id="UP000823046">
    <property type="component" value="Unassembled WGS sequence"/>
</dbReference>
<dbReference type="EMBL" id="JADAQX010000088">
    <property type="protein sequence ID" value="KAF8822084.1"/>
    <property type="molecule type" value="Genomic_DNA"/>
</dbReference>
<keyword evidence="2" id="KW-1185">Reference proteome</keyword>
<sequence>MRYGVCRQIVNMVQLPPSFIPCVVDFTARWRLCRTMLTTPLLLRRLHIDSVYARGNLTIDRLGQSLPIRSEITAYKGWMSVKKREIVYPTGDTFLFDIMDGHVAVLVMPWNSQNKTFTILEEYCPGPNKILYSVVAGIFEAKHSSISDCARFEAEEEAFLRGGRLIPLLKDENTSLQGSKYSTQTFLPFLLIDGYITQNALPQDENELLQPVSDVSPQDLFTIIQNGQMTGTGVMLSLLSIEMLRKMQQL</sequence>
<accession>A0ABQ7JDK5</accession>